<protein>
    <submittedName>
        <fullName evidence="4">ComEA family DNA-binding protein</fullName>
    </submittedName>
</protein>
<feature type="domain" description="Helix-hairpin-helix DNA-binding motif class 1" evidence="3">
    <location>
        <begin position="288"/>
        <end position="307"/>
    </location>
</feature>
<dbReference type="PANTHER" id="PTHR21180:SF32">
    <property type="entry name" value="ENDONUCLEASE_EXONUCLEASE_PHOSPHATASE FAMILY DOMAIN-CONTAINING PROTEIN 1"/>
    <property type="match status" value="1"/>
</dbReference>
<sequence length="342" mass="35479">MSASPAERSHVDQQAWPAAAATDQAPFSLPGAEADPAHHTRPPIRLGRPADIQPPQDQAPPSPFQDTTLREPSEDADAERPRRRLLGTPPHTTPHASKDPPTHPAEPLSARIFARARGLLERDRLDPGMGGVRALVIVGVIAVLVAVGYLWMARPRPEPVTASAAVSPSLSVSASETSTTVASGRPSAGPQLVVQVIGKVRRPGVLTLAAGSRVADALNAAGGVRPGTDTGALNLARKLMDGEQIAVGIHPPAPPPGQGPAPPTGTTPGMPSGTSAGTPLDLNTATAEQLDQLPGVGPVLARRIIDYRTQHGPFRSVDQLQEVPGIGARRLTDLKPLLNTTG</sequence>
<evidence type="ECO:0000313" key="4">
    <source>
        <dbReference type="EMBL" id="RMI47133.1"/>
    </source>
</evidence>
<keyword evidence="2" id="KW-0472">Membrane</keyword>
<dbReference type="GO" id="GO:0003677">
    <property type="term" value="F:DNA binding"/>
    <property type="evidence" value="ECO:0007669"/>
    <property type="project" value="UniProtKB-KW"/>
</dbReference>
<dbReference type="GO" id="GO:0015627">
    <property type="term" value="C:type II protein secretion system complex"/>
    <property type="evidence" value="ECO:0007669"/>
    <property type="project" value="TreeGrafter"/>
</dbReference>
<keyword evidence="4" id="KW-0238">DNA-binding</keyword>
<dbReference type="OrthoDB" id="9758724at2"/>
<dbReference type="InterPro" id="IPR019554">
    <property type="entry name" value="Soluble_ligand-bd"/>
</dbReference>
<reference evidence="4 5" key="1">
    <citation type="submission" date="2018-10" db="EMBL/GenBank/DDBJ databases">
        <title>Isolation from soil.</title>
        <authorList>
            <person name="Hu J."/>
        </authorList>
    </citation>
    <scope>NUCLEOTIDE SEQUENCE [LARGE SCALE GENOMIC DNA]</scope>
    <source>
        <strain evidence="4 5">NEAU-Ht49</strain>
    </source>
</reference>
<dbReference type="Proteomes" id="UP000282674">
    <property type="component" value="Unassembled WGS sequence"/>
</dbReference>
<name>A0A3M2ME15_9ACTN</name>
<feature type="region of interest" description="Disordered" evidence="1">
    <location>
        <begin position="1"/>
        <end position="106"/>
    </location>
</feature>
<dbReference type="Pfam" id="PF12836">
    <property type="entry name" value="HHH_3"/>
    <property type="match status" value="1"/>
</dbReference>
<dbReference type="PANTHER" id="PTHR21180">
    <property type="entry name" value="ENDONUCLEASE/EXONUCLEASE/PHOSPHATASE FAMILY DOMAIN-CONTAINING PROTEIN 1"/>
    <property type="match status" value="1"/>
</dbReference>
<accession>A0A3M2ME15</accession>
<feature type="compositionally biased region" description="Low complexity" evidence="1">
    <location>
        <begin position="12"/>
        <end position="26"/>
    </location>
</feature>
<dbReference type="NCBIfam" id="TIGR00426">
    <property type="entry name" value="competence protein ComEA helix-hairpin-helix repeat region"/>
    <property type="match status" value="1"/>
</dbReference>
<evidence type="ECO:0000313" key="5">
    <source>
        <dbReference type="Proteomes" id="UP000282674"/>
    </source>
</evidence>
<dbReference type="Gene3D" id="3.10.560.10">
    <property type="entry name" value="Outer membrane lipoprotein wza domain like"/>
    <property type="match status" value="1"/>
</dbReference>
<feature type="transmembrane region" description="Helical" evidence="2">
    <location>
        <begin position="132"/>
        <end position="152"/>
    </location>
</feature>
<dbReference type="SUPFAM" id="SSF47781">
    <property type="entry name" value="RuvA domain 2-like"/>
    <property type="match status" value="1"/>
</dbReference>
<feature type="compositionally biased region" description="Pro residues" evidence="1">
    <location>
        <begin position="251"/>
        <end position="265"/>
    </location>
</feature>
<keyword evidence="2" id="KW-0812">Transmembrane</keyword>
<dbReference type="GO" id="GO:0015628">
    <property type="term" value="P:protein secretion by the type II secretion system"/>
    <property type="evidence" value="ECO:0007669"/>
    <property type="project" value="TreeGrafter"/>
</dbReference>
<keyword evidence="5" id="KW-1185">Reference proteome</keyword>
<keyword evidence="2" id="KW-1133">Transmembrane helix</keyword>
<organism evidence="4 5">
    <name type="scientific">Actinomadura harenae</name>
    <dbReference type="NCBI Taxonomy" id="2483351"/>
    <lineage>
        <taxon>Bacteria</taxon>
        <taxon>Bacillati</taxon>
        <taxon>Actinomycetota</taxon>
        <taxon>Actinomycetes</taxon>
        <taxon>Streptosporangiales</taxon>
        <taxon>Thermomonosporaceae</taxon>
        <taxon>Actinomadura</taxon>
    </lineage>
</organism>
<dbReference type="SMART" id="SM00278">
    <property type="entry name" value="HhH1"/>
    <property type="match status" value="2"/>
</dbReference>
<dbReference type="InterPro" id="IPR004509">
    <property type="entry name" value="Competence_ComEA_HhH"/>
</dbReference>
<evidence type="ECO:0000259" key="3">
    <source>
        <dbReference type="SMART" id="SM00278"/>
    </source>
</evidence>
<evidence type="ECO:0000256" key="1">
    <source>
        <dbReference type="SAM" id="MobiDB-lite"/>
    </source>
</evidence>
<gene>
    <name evidence="4" type="ORF">EBO15_04410</name>
</gene>
<evidence type="ECO:0000256" key="2">
    <source>
        <dbReference type="SAM" id="Phobius"/>
    </source>
</evidence>
<comment type="caution">
    <text evidence="4">The sequence shown here is derived from an EMBL/GenBank/DDBJ whole genome shotgun (WGS) entry which is preliminary data.</text>
</comment>
<feature type="region of interest" description="Disordered" evidence="1">
    <location>
        <begin position="246"/>
        <end position="281"/>
    </location>
</feature>
<feature type="compositionally biased region" description="Low complexity" evidence="1">
    <location>
        <begin position="266"/>
        <end position="279"/>
    </location>
</feature>
<dbReference type="AlphaFoldDB" id="A0A3M2ME15"/>
<feature type="domain" description="Helix-hairpin-helix DNA-binding motif class 1" evidence="3">
    <location>
        <begin position="318"/>
        <end position="337"/>
    </location>
</feature>
<dbReference type="InterPro" id="IPR010994">
    <property type="entry name" value="RuvA_2-like"/>
</dbReference>
<dbReference type="Pfam" id="PF10531">
    <property type="entry name" value="SLBB"/>
    <property type="match status" value="1"/>
</dbReference>
<dbReference type="InterPro" id="IPR051675">
    <property type="entry name" value="Endo/Exo/Phosphatase_dom_1"/>
</dbReference>
<dbReference type="Gene3D" id="1.10.150.320">
    <property type="entry name" value="Photosystem II 12 kDa extrinsic protein"/>
    <property type="match status" value="1"/>
</dbReference>
<dbReference type="InterPro" id="IPR003583">
    <property type="entry name" value="Hlx-hairpin-Hlx_DNA-bd_motif"/>
</dbReference>
<dbReference type="EMBL" id="RFFG01000005">
    <property type="protein sequence ID" value="RMI47133.1"/>
    <property type="molecule type" value="Genomic_DNA"/>
</dbReference>
<dbReference type="GO" id="GO:0006281">
    <property type="term" value="P:DNA repair"/>
    <property type="evidence" value="ECO:0007669"/>
    <property type="project" value="InterPro"/>
</dbReference>
<proteinExistence type="predicted"/>